<organism evidence="1 2">
    <name type="scientific">Crenobacter luteus</name>
    <dbReference type="NCBI Taxonomy" id="1452487"/>
    <lineage>
        <taxon>Bacteria</taxon>
        <taxon>Pseudomonadati</taxon>
        <taxon>Pseudomonadota</taxon>
        <taxon>Betaproteobacteria</taxon>
        <taxon>Neisseriales</taxon>
        <taxon>Neisseriaceae</taxon>
        <taxon>Crenobacter</taxon>
    </lineage>
</organism>
<comment type="caution">
    <text evidence="1">The sequence shown here is derived from an EMBL/GenBank/DDBJ whole genome shotgun (WGS) entry which is preliminary data.</text>
</comment>
<accession>A0A163BE27</accession>
<keyword evidence="2" id="KW-1185">Reference proteome</keyword>
<evidence type="ECO:0000313" key="2">
    <source>
        <dbReference type="Proteomes" id="UP000076625"/>
    </source>
</evidence>
<proteinExistence type="predicted"/>
<dbReference type="Proteomes" id="UP000076625">
    <property type="component" value="Unassembled WGS sequence"/>
</dbReference>
<reference evidence="2" key="1">
    <citation type="submission" date="2016-01" db="EMBL/GenBank/DDBJ databases">
        <title>Draft genome of Chromobacterium sp. F49.</title>
        <authorList>
            <person name="Hong K.W."/>
        </authorList>
    </citation>
    <scope>NUCLEOTIDE SEQUENCE [LARGE SCALE GENOMIC DNA]</scope>
    <source>
        <strain evidence="2">CN10</strain>
    </source>
</reference>
<gene>
    <name evidence="1" type="ORF">AVW16_02085</name>
</gene>
<sequence>MRRHFPQPCHAGILHRRVGVQAAGHGVRDGGLAFLGQQGDQLFLLGDQRVDLAGFAVEEGGDGGLFFQ</sequence>
<name>A0A163BE27_9NEIS</name>
<dbReference type="EMBL" id="LQQU01000045">
    <property type="protein sequence ID" value="KZE27359.1"/>
    <property type="molecule type" value="Genomic_DNA"/>
</dbReference>
<protein>
    <submittedName>
        <fullName evidence="1">Uncharacterized protein</fullName>
    </submittedName>
</protein>
<dbReference type="AlphaFoldDB" id="A0A163BE27"/>
<evidence type="ECO:0000313" key="1">
    <source>
        <dbReference type="EMBL" id="KZE27359.1"/>
    </source>
</evidence>